<dbReference type="EMBL" id="JACYTQ010000006">
    <property type="protein sequence ID" value="MBD8490212.1"/>
    <property type="molecule type" value="Genomic_DNA"/>
</dbReference>
<dbReference type="PRINTS" id="PR00423">
    <property type="entry name" value="CELLDVISFTSZ"/>
</dbReference>
<comment type="function">
    <text evidence="4 6">Essential cell division protein that forms a contractile ring structure (Z ring) at the future cell division site. The regulation of the ring assembly controls the timing and the location of cell division. One of the functions of the FtsZ ring is to recruit other cell division proteins to the septum to produce a new cell wall between the dividing cells. Binds GTP and shows GTPase activity.</text>
</comment>
<feature type="domain" description="Tubulin/FtsZ 2-layer sandwich" evidence="9">
    <location>
        <begin position="209"/>
        <end position="329"/>
    </location>
</feature>
<keyword evidence="2 4" id="KW-0547">Nucleotide-binding</keyword>
<organism evidence="10 11">
    <name type="scientific">Echinicola arenosa</name>
    <dbReference type="NCBI Taxonomy" id="2774144"/>
    <lineage>
        <taxon>Bacteria</taxon>
        <taxon>Pseudomonadati</taxon>
        <taxon>Bacteroidota</taxon>
        <taxon>Cytophagia</taxon>
        <taxon>Cytophagales</taxon>
        <taxon>Cyclobacteriaceae</taxon>
        <taxon>Echinicola</taxon>
    </lineage>
</organism>
<dbReference type="HAMAP" id="MF_00909">
    <property type="entry name" value="FtsZ"/>
    <property type="match status" value="1"/>
</dbReference>
<dbReference type="SUPFAM" id="SSF52490">
    <property type="entry name" value="Tubulin nucleotide-binding domain-like"/>
    <property type="match status" value="1"/>
</dbReference>
<dbReference type="Gene3D" id="3.40.50.1440">
    <property type="entry name" value="Tubulin/FtsZ, GTPase domain"/>
    <property type="match status" value="1"/>
</dbReference>
<proteinExistence type="inferred from homology"/>
<dbReference type="InterPro" id="IPR037103">
    <property type="entry name" value="Tubulin/FtsZ-like_C"/>
</dbReference>
<dbReference type="GO" id="GO:0051301">
    <property type="term" value="P:cell division"/>
    <property type="evidence" value="ECO:0007669"/>
    <property type="project" value="UniProtKB-KW"/>
</dbReference>
<feature type="compositionally biased region" description="Basic and acidic residues" evidence="7">
    <location>
        <begin position="335"/>
        <end position="360"/>
    </location>
</feature>
<dbReference type="SMART" id="SM00864">
    <property type="entry name" value="Tubulin"/>
    <property type="match status" value="1"/>
</dbReference>
<evidence type="ECO:0000259" key="8">
    <source>
        <dbReference type="SMART" id="SM00864"/>
    </source>
</evidence>
<feature type="compositionally biased region" description="Polar residues" evidence="7">
    <location>
        <begin position="363"/>
        <end position="402"/>
    </location>
</feature>
<keyword evidence="4 6" id="KW-0132">Cell division</keyword>
<dbReference type="Proteomes" id="UP000647133">
    <property type="component" value="Unassembled WGS sequence"/>
</dbReference>
<comment type="similarity">
    <text evidence="1 4 6">Belongs to the FtsZ family.</text>
</comment>
<dbReference type="InterPro" id="IPR036525">
    <property type="entry name" value="Tubulin/FtsZ_GTPase_sf"/>
</dbReference>
<dbReference type="PROSITE" id="PS01135">
    <property type="entry name" value="FTSZ_2"/>
    <property type="match status" value="1"/>
</dbReference>
<evidence type="ECO:0000259" key="9">
    <source>
        <dbReference type="SMART" id="SM00865"/>
    </source>
</evidence>
<dbReference type="CDD" id="cd02201">
    <property type="entry name" value="FtsZ_type1"/>
    <property type="match status" value="1"/>
</dbReference>
<dbReference type="PANTHER" id="PTHR30314:SF3">
    <property type="entry name" value="MITOCHONDRIAL DIVISION PROTEIN FSZA"/>
    <property type="match status" value="1"/>
</dbReference>
<feature type="binding site" evidence="4">
    <location>
        <position position="146"/>
    </location>
    <ligand>
        <name>GTP</name>
        <dbReference type="ChEBI" id="CHEBI:37565"/>
    </ligand>
</feature>
<comment type="subunit">
    <text evidence="4">Homodimer. Polymerizes to form a dynamic ring structure in a strictly GTP-dependent manner. Interacts directly with several other division proteins.</text>
</comment>
<keyword evidence="3 4" id="KW-0342">GTP-binding</keyword>
<dbReference type="InterPro" id="IPR000158">
    <property type="entry name" value="Cell_div_FtsZ"/>
</dbReference>
<protein>
    <recommendedName>
        <fullName evidence="4 5">Cell division protein FtsZ</fullName>
    </recommendedName>
</protein>
<sequence>MKDYKFDIPKNHKSIIKVIGVGGGGSNAVNHMFSQGIKDVEFVVVNTDSQALKSSPVPLKLQIGAHLTEGLGAGANPEKGRNAALESKEEIRELLSDNTKMVFITAGMGGGTGTGAAPVIAKIAKDMDILTVGIVTAPFIFEGRKKTGAAQRGIEELRANCDTVLVILNDKLREVYGNLPIRSAFGKADNVLSTAAKSIAEIITVHQDVNVDFEDVKTVMKDAGAAVMGSATEEMEGRAIKAAEKAIASPLLNNVDIKGAEKILLSIMSGEEEELSMDELSEITEYIQERAGDDAEVIFGQGIDPDLKKAIRVTVIATGFQTGALTKDEADKAKKIEQEKEENSKKVIDLDSGKTTKVEEDSPASSGQTFTFTIKQPTPSNNGNNYEETNSSSAKPMPSQSHVDTEEDYNYPTPTSQDDEFEFVPASPSPERKVTPLYDEEPKAEQRNSMPREEESNAGAAYNNDYYEQIKQKAMQRAHERFERLKNLRAANQTPEEFKEKLDKPAYLRKNVKLQDVQHSSETNLSKFNLNDDNEILGNNRFLHDNVD</sequence>
<feature type="binding site" evidence="4">
    <location>
        <begin position="111"/>
        <end position="113"/>
    </location>
    <ligand>
        <name>GTP</name>
        <dbReference type="ChEBI" id="CHEBI:37565"/>
    </ligand>
</feature>
<comment type="subcellular location">
    <subcellularLocation>
        <location evidence="4">Cytoplasm</location>
    </subcellularLocation>
    <text evidence="4">Assembles at midcell at the inner surface of the cytoplasmic membrane.</text>
</comment>
<gene>
    <name evidence="4 10" type="primary">ftsZ</name>
    <name evidence="10" type="ORF">IFO69_15765</name>
</gene>
<keyword evidence="4 6" id="KW-0717">Septation</keyword>
<evidence type="ECO:0000256" key="2">
    <source>
        <dbReference type="ARBA" id="ARBA00022741"/>
    </source>
</evidence>
<dbReference type="PROSITE" id="PS01134">
    <property type="entry name" value="FTSZ_1"/>
    <property type="match status" value="1"/>
</dbReference>
<feature type="domain" description="Tubulin/FtsZ GTPase" evidence="8">
    <location>
        <begin position="15"/>
        <end position="207"/>
    </location>
</feature>
<evidence type="ECO:0000256" key="7">
    <source>
        <dbReference type="SAM" id="MobiDB-lite"/>
    </source>
</evidence>
<dbReference type="InterPro" id="IPR003008">
    <property type="entry name" value="Tubulin_FtsZ_GTPase"/>
</dbReference>
<feature type="binding site" evidence="4">
    <location>
        <begin position="23"/>
        <end position="27"/>
    </location>
    <ligand>
        <name>GTP</name>
        <dbReference type="ChEBI" id="CHEBI:37565"/>
    </ligand>
</feature>
<evidence type="ECO:0000256" key="1">
    <source>
        <dbReference type="ARBA" id="ARBA00009690"/>
    </source>
</evidence>
<dbReference type="PANTHER" id="PTHR30314">
    <property type="entry name" value="CELL DIVISION PROTEIN FTSZ-RELATED"/>
    <property type="match status" value="1"/>
</dbReference>
<dbReference type="Gene3D" id="3.30.1330.20">
    <property type="entry name" value="Tubulin/FtsZ, C-terminal domain"/>
    <property type="match status" value="1"/>
</dbReference>
<dbReference type="SUPFAM" id="SSF55307">
    <property type="entry name" value="Tubulin C-terminal domain-like"/>
    <property type="match status" value="1"/>
</dbReference>
<feature type="binding site" evidence="4">
    <location>
        <position position="189"/>
    </location>
    <ligand>
        <name>GTP</name>
        <dbReference type="ChEBI" id="CHEBI:37565"/>
    </ligand>
</feature>
<feature type="binding site" evidence="4">
    <location>
        <position position="142"/>
    </location>
    <ligand>
        <name>GTP</name>
        <dbReference type="ChEBI" id="CHEBI:37565"/>
    </ligand>
</feature>
<accession>A0ABR9AN32</accession>
<dbReference type="NCBIfam" id="TIGR00065">
    <property type="entry name" value="ftsZ"/>
    <property type="match status" value="1"/>
</dbReference>
<dbReference type="InterPro" id="IPR045061">
    <property type="entry name" value="FtsZ/CetZ"/>
</dbReference>
<dbReference type="InterPro" id="IPR008280">
    <property type="entry name" value="Tub_FtsZ_C"/>
</dbReference>
<comment type="caution">
    <text evidence="10">The sequence shown here is derived from an EMBL/GenBank/DDBJ whole genome shotgun (WGS) entry which is preliminary data.</text>
</comment>
<evidence type="ECO:0000313" key="10">
    <source>
        <dbReference type="EMBL" id="MBD8490212.1"/>
    </source>
</evidence>
<evidence type="ECO:0000256" key="5">
    <source>
        <dbReference type="NCBIfam" id="TIGR00065"/>
    </source>
</evidence>
<evidence type="ECO:0000313" key="11">
    <source>
        <dbReference type="Proteomes" id="UP000647133"/>
    </source>
</evidence>
<name>A0ABR9AN32_9BACT</name>
<evidence type="ECO:0000256" key="3">
    <source>
        <dbReference type="ARBA" id="ARBA00023134"/>
    </source>
</evidence>
<dbReference type="Pfam" id="PF00091">
    <property type="entry name" value="Tubulin"/>
    <property type="match status" value="1"/>
</dbReference>
<keyword evidence="11" id="KW-1185">Reference proteome</keyword>
<dbReference type="InterPro" id="IPR018316">
    <property type="entry name" value="Tubulin/FtsZ_2-layer-sand-dom"/>
</dbReference>
<dbReference type="InterPro" id="IPR020805">
    <property type="entry name" value="Cell_div_FtsZ_CS"/>
</dbReference>
<keyword evidence="4" id="KW-0963">Cytoplasm</keyword>
<keyword evidence="4 6" id="KW-0131">Cell cycle</keyword>
<dbReference type="Pfam" id="PF12327">
    <property type="entry name" value="FtsZ_C"/>
    <property type="match status" value="1"/>
</dbReference>
<evidence type="ECO:0000256" key="4">
    <source>
        <dbReference type="HAMAP-Rule" id="MF_00909"/>
    </source>
</evidence>
<evidence type="ECO:0000256" key="6">
    <source>
        <dbReference type="RuleBase" id="RU000631"/>
    </source>
</evidence>
<dbReference type="InterPro" id="IPR024757">
    <property type="entry name" value="FtsZ_C"/>
</dbReference>
<dbReference type="RefSeq" id="WP_192011100.1">
    <property type="nucleotide sequence ID" value="NZ_JACYTQ010000006.1"/>
</dbReference>
<reference evidence="10 11" key="1">
    <citation type="submission" date="2020-09" db="EMBL/GenBank/DDBJ databases">
        <title>Echinicola sp. CAU 1574 isolated from sand of Sido Beach.</title>
        <authorList>
            <person name="Kim W."/>
        </authorList>
    </citation>
    <scope>NUCLEOTIDE SEQUENCE [LARGE SCALE GENOMIC DNA]</scope>
    <source>
        <strain evidence="10 11">CAU 1574</strain>
    </source>
</reference>
<feature type="compositionally biased region" description="Basic and acidic residues" evidence="7">
    <location>
        <begin position="430"/>
        <end position="455"/>
    </location>
</feature>
<feature type="region of interest" description="Disordered" evidence="7">
    <location>
        <begin position="335"/>
        <end position="462"/>
    </location>
</feature>
<dbReference type="SMART" id="SM00865">
    <property type="entry name" value="Tubulin_C"/>
    <property type="match status" value="1"/>
</dbReference>